<evidence type="ECO:0000256" key="1">
    <source>
        <dbReference type="SAM" id="MobiDB-lite"/>
    </source>
</evidence>
<evidence type="ECO:0000313" key="4">
    <source>
        <dbReference type="Proteomes" id="UP000612585"/>
    </source>
</evidence>
<feature type="region of interest" description="Disordered" evidence="1">
    <location>
        <begin position="304"/>
        <end position="325"/>
    </location>
</feature>
<dbReference type="AlphaFoldDB" id="A0A8J3ZA89"/>
<evidence type="ECO:0000259" key="2">
    <source>
        <dbReference type="Pfam" id="PF01370"/>
    </source>
</evidence>
<dbReference type="Gene3D" id="3.40.50.720">
    <property type="entry name" value="NAD(P)-binding Rossmann-like Domain"/>
    <property type="match status" value="1"/>
</dbReference>
<reference evidence="3" key="1">
    <citation type="submission" date="2021-01" db="EMBL/GenBank/DDBJ databases">
        <title>Whole genome shotgun sequence of Virgisporangium aurantiacum NBRC 16421.</title>
        <authorList>
            <person name="Komaki H."/>
            <person name="Tamura T."/>
        </authorList>
    </citation>
    <scope>NUCLEOTIDE SEQUENCE</scope>
    <source>
        <strain evidence="3">NBRC 16421</strain>
    </source>
</reference>
<gene>
    <name evidence="3" type="ORF">Vau01_056260</name>
</gene>
<dbReference type="Proteomes" id="UP000612585">
    <property type="component" value="Unassembled WGS sequence"/>
</dbReference>
<proteinExistence type="predicted"/>
<dbReference type="PANTHER" id="PTHR43245:SF13">
    <property type="entry name" value="UDP-D-APIOSE_UDP-D-XYLOSE SYNTHASE 2"/>
    <property type="match status" value="1"/>
</dbReference>
<evidence type="ECO:0000313" key="3">
    <source>
        <dbReference type="EMBL" id="GIJ58110.1"/>
    </source>
</evidence>
<feature type="domain" description="NAD-dependent epimerase/dehydratase" evidence="2">
    <location>
        <begin position="3"/>
        <end position="75"/>
    </location>
</feature>
<dbReference type="PANTHER" id="PTHR43245">
    <property type="entry name" value="BIFUNCTIONAL POLYMYXIN RESISTANCE PROTEIN ARNA"/>
    <property type="match status" value="1"/>
</dbReference>
<dbReference type="InterPro" id="IPR036291">
    <property type="entry name" value="NAD(P)-bd_dom_sf"/>
</dbReference>
<dbReference type="SUPFAM" id="SSF51735">
    <property type="entry name" value="NAD(P)-binding Rossmann-fold domains"/>
    <property type="match status" value="1"/>
</dbReference>
<dbReference type="InterPro" id="IPR001509">
    <property type="entry name" value="Epimerase_deHydtase"/>
</dbReference>
<dbReference type="EMBL" id="BOPG01000034">
    <property type="protein sequence ID" value="GIJ58110.1"/>
    <property type="molecule type" value="Genomic_DNA"/>
</dbReference>
<comment type="caution">
    <text evidence="3">The sequence shown here is derived from an EMBL/GenBank/DDBJ whole genome shotgun (WGS) entry which is preliminary data.</text>
</comment>
<protein>
    <recommendedName>
        <fullName evidence="2">NAD-dependent epimerase/dehydratase domain-containing protein</fullName>
    </recommendedName>
</protein>
<dbReference type="Pfam" id="PF01370">
    <property type="entry name" value="Epimerase"/>
    <property type="match status" value="1"/>
</dbReference>
<name>A0A8J3ZA89_9ACTN</name>
<keyword evidence="4" id="KW-1185">Reference proteome</keyword>
<organism evidence="3 4">
    <name type="scientific">Virgisporangium aurantiacum</name>
    <dbReference type="NCBI Taxonomy" id="175570"/>
    <lineage>
        <taxon>Bacteria</taxon>
        <taxon>Bacillati</taxon>
        <taxon>Actinomycetota</taxon>
        <taxon>Actinomycetes</taxon>
        <taxon>Micromonosporales</taxon>
        <taxon>Micromonosporaceae</taxon>
        <taxon>Virgisporangium</taxon>
    </lineage>
</organism>
<dbReference type="InterPro" id="IPR050177">
    <property type="entry name" value="Lipid_A_modif_metabolic_enz"/>
</dbReference>
<sequence>MRILVIGGTEFIGRRTVELLVERGDDVLIVHRGQTEPEPVLGTHLHADRSQFATLGEQIRAFGPDAVLDAMAMTAADVEAVLPHLPDVPIVLLSSIDVSLAYEILLARGPARVPVPFDEEAPLRANRYPHRAGTTPGERGHDYDKLDVEPAYLARGAAVLRLGMVYGARDPQRREEFVLRRVRAGRTRIPVGPATLLLPRLYIDDAASSVLAALDRFDQASGQVFHVNEQATYPVGAWMRAILAVAGHEAELVRVADDLLPADLALTGGIEQHLLASSAKATRRLGWRPTDLDEAIGRSVRWHLANPPADPNPDFAGDDAALKAT</sequence>
<dbReference type="RefSeq" id="WP_203998398.1">
    <property type="nucleotide sequence ID" value="NZ_BOPG01000034.1"/>
</dbReference>
<accession>A0A8J3ZA89</accession>